<dbReference type="GO" id="GO:0000160">
    <property type="term" value="P:phosphorelay signal transduction system"/>
    <property type="evidence" value="ECO:0007669"/>
    <property type="project" value="UniProtKB-KW"/>
</dbReference>
<dbReference type="AlphaFoldDB" id="A0A2W4WKE2"/>
<evidence type="ECO:0000313" key="5">
    <source>
        <dbReference type="EMBL" id="PZO42359.1"/>
    </source>
</evidence>
<dbReference type="InterPro" id="IPR050595">
    <property type="entry name" value="Bact_response_regulator"/>
</dbReference>
<proteinExistence type="predicted"/>
<dbReference type="SUPFAM" id="SSF52172">
    <property type="entry name" value="CheY-like"/>
    <property type="match status" value="1"/>
</dbReference>
<sequence>MVRVLVVDDSSMVLEMVSAHLKQHGLDVIEAHDGADAVEKLKGFTPDLVVTDVVMPRMNGYELCRWIKNNASTKDVPVIMCTTKSEEFDKYWGMKQGADAYLTKPYHPPELIKTIKQLLSQVK</sequence>
<gene>
    <name evidence="5" type="ORF">DCF19_07125</name>
</gene>
<keyword evidence="1 3" id="KW-0597">Phosphoprotein</keyword>
<evidence type="ECO:0000256" key="3">
    <source>
        <dbReference type="PROSITE-ProRule" id="PRU00169"/>
    </source>
</evidence>
<dbReference type="PROSITE" id="PS50110">
    <property type="entry name" value="RESPONSE_REGULATORY"/>
    <property type="match status" value="1"/>
</dbReference>
<accession>A0A2W4WKE2</accession>
<evidence type="ECO:0000259" key="4">
    <source>
        <dbReference type="PROSITE" id="PS50110"/>
    </source>
</evidence>
<feature type="modified residue" description="4-aspartylphosphate" evidence="3">
    <location>
        <position position="52"/>
    </location>
</feature>
<evidence type="ECO:0000256" key="2">
    <source>
        <dbReference type="ARBA" id="ARBA00023012"/>
    </source>
</evidence>
<dbReference type="InterPro" id="IPR001789">
    <property type="entry name" value="Sig_transdc_resp-reg_receiver"/>
</dbReference>
<reference evidence="5 6" key="2">
    <citation type="submission" date="2018-06" db="EMBL/GenBank/DDBJ databases">
        <title>Metagenomic assembly of (sub)arctic Cyanobacteria and their associated microbiome from non-axenic cultures.</title>
        <authorList>
            <person name="Baurain D."/>
        </authorList>
    </citation>
    <scope>NUCLEOTIDE SEQUENCE [LARGE SCALE GENOMIC DNA]</scope>
    <source>
        <strain evidence="5">ULC066bin1</strain>
    </source>
</reference>
<organism evidence="5 6">
    <name type="scientific">Pseudanabaena frigida</name>
    <dbReference type="NCBI Taxonomy" id="945775"/>
    <lineage>
        <taxon>Bacteria</taxon>
        <taxon>Bacillati</taxon>
        <taxon>Cyanobacteriota</taxon>
        <taxon>Cyanophyceae</taxon>
        <taxon>Pseudanabaenales</taxon>
        <taxon>Pseudanabaenaceae</taxon>
        <taxon>Pseudanabaena</taxon>
    </lineage>
</organism>
<reference evidence="5 6" key="1">
    <citation type="submission" date="2018-04" db="EMBL/GenBank/DDBJ databases">
        <authorList>
            <person name="Go L.Y."/>
            <person name="Mitchell J.A."/>
        </authorList>
    </citation>
    <scope>NUCLEOTIDE SEQUENCE [LARGE SCALE GENOMIC DNA]</scope>
    <source>
        <strain evidence="5">ULC066bin1</strain>
    </source>
</reference>
<dbReference type="Proteomes" id="UP000249467">
    <property type="component" value="Unassembled WGS sequence"/>
</dbReference>
<dbReference type="Pfam" id="PF00072">
    <property type="entry name" value="Response_reg"/>
    <property type="match status" value="1"/>
</dbReference>
<dbReference type="SMART" id="SM00448">
    <property type="entry name" value="REC"/>
    <property type="match status" value="1"/>
</dbReference>
<dbReference type="Gene3D" id="3.40.50.2300">
    <property type="match status" value="1"/>
</dbReference>
<evidence type="ECO:0000256" key="1">
    <source>
        <dbReference type="ARBA" id="ARBA00022553"/>
    </source>
</evidence>
<feature type="domain" description="Response regulatory" evidence="4">
    <location>
        <begin position="3"/>
        <end position="119"/>
    </location>
</feature>
<comment type="caution">
    <text evidence="5">The sequence shown here is derived from an EMBL/GenBank/DDBJ whole genome shotgun (WGS) entry which is preliminary data.</text>
</comment>
<protein>
    <submittedName>
        <fullName evidence="5">Two-component system response regulator</fullName>
    </submittedName>
</protein>
<dbReference type="CDD" id="cd17574">
    <property type="entry name" value="REC_OmpR"/>
    <property type="match status" value="1"/>
</dbReference>
<evidence type="ECO:0000313" key="6">
    <source>
        <dbReference type="Proteomes" id="UP000249467"/>
    </source>
</evidence>
<dbReference type="EMBL" id="QBML01000007">
    <property type="protein sequence ID" value="PZO42359.1"/>
    <property type="molecule type" value="Genomic_DNA"/>
</dbReference>
<keyword evidence="2" id="KW-0902">Two-component regulatory system</keyword>
<dbReference type="InterPro" id="IPR011006">
    <property type="entry name" value="CheY-like_superfamily"/>
</dbReference>
<name>A0A2W4WKE2_9CYAN</name>
<dbReference type="PANTHER" id="PTHR44591:SF14">
    <property type="entry name" value="PROTEIN PILG"/>
    <property type="match status" value="1"/>
</dbReference>
<dbReference type="PANTHER" id="PTHR44591">
    <property type="entry name" value="STRESS RESPONSE REGULATOR PROTEIN 1"/>
    <property type="match status" value="1"/>
</dbReference>